<dbReference type="Proteomes" id="UP000821837">
    <property type="component" value="Unassembled WGS sequence"/>
</dbReference>
<name>A0A9D4PY83_RHISA</name>
<comment type="caution">
    <text evidence="1">The sequence shown here is derived from an EMBL/GenBank/DDBJ whole genome shotgun (WGS) entry which is preliminary data.</text>
</comment>
<dbReference type="AlphaFoldDB" id="A0A9D4PY83"/>
<dbReference type="EMBL" id="JABSTV010001250">
    <property type="protein sequence ID" value="KAH7957377.1"/>
    <property type="molecule type" value="Genomic_DNA"/>
</dbReference>
<accession>A0A9D4PY83</accession>
<dbReference type="VEuPathDB" id="VectorBase:RSAN_032965"/>
<sequence length="144" mass="15929">MAEQPSYNPFQARACESSICRKVEVPEVRVTMQSCIVGQDRTLLNRRAKHRVLTIQEKLSIMNAIQHGAKKSVLAWKKGLPLPTVCGTWTAREKALNGAPSNLNCCRLRGSSYPDTEEALMRGPKNARAQDLPVSGLLLTEKAQ</sequence>
<evidence type="ECO:0008006" key="3">
    <source>
        <dbReference type="Google" id="ProtNLM"/>
    </source>
</evidence>
<reference evidence="1" key="1">
    <citation type="journal article" date="2020" name="Cell">
        <title>Large-Scale Comparative Analyses of Tick Genomes Elucidate Their Genetic Diversity and Vector Capacities.</title>
        <authorList>
            <consortium name="Tick Genome and Microbiome Consortium (TIGMIC)"/>
            <person name="Jia N."/>
            <person name="Wang J."/>
            <person name="Shi W."/>
            <person name="Du L."/>
            <person name="Sun Y."/>
            <person name="Zhan W."/>
            <person name="Jiang J.F."/>
            <person name="Wang Q."/>
            <person name="Zhang B."/>
            <person name="Ji P."/>
            <person name="Bell-Sakyi L."/>
            <person name="Cui X.M."/>
            <person name="Yuan T.T."/>
            <person name="Jiang B.G."/>
            <person name="Yang W.F."/>
            <person name="Lam T.T."/>
            <person name="Chang Q.C."/>
            <person name="Ding S.J."/>
            <person name="Wang X.J."/>
            <person name="Zhu J.G."/>
            <person name="Ruan X.D."/>
            <person name="Zhao L."/>
            <person name="Wei J.T."/>
            <person name="Ye R.Z."/>
            <person name="Que T.C."/>
            <person name="Du C.H."/>
            <person name="Zhou Y.H."/>
            <person name="Cheng J.X."/>
            <person name="Dai P.F."/>
            <person name="Guo W.B."/>
            <person name="Han X.H."/>
            <person name="Huang E.J."/>
            <person name="Li L.F."/>
            <person name="Wei W."/>
            <person name="Gao Y.C."/>
            <person name="Liu J.Z."/>
            <person name="Shao H.Z."/>
            <person name="Wang X."/>
            <person name="Wang C.C."/>
            <person name="Yang T.C."/>
            <person name="Huo Q.B."/>
            <person name="Li W."/>
            <person name="Chen H.Y."/>
            <person name="Chen S.E."/>
            <person name="Zhou L.G."/>
            <person name="Ni X.B."/>
            <person name="Tian J.H."/>
            <person name="Sheng Y."/>
            <person name="Liu T."/>
            <person name="Pan Y.S."/>
            <person name="Xia L.Y."/>
            <person name="Li J."/>
            <person name="Zhao F."/>
            <person name="Cao W.C."/>
        </authorList>
    </citation>
    <scope>NUCLEOTIDE SEQUENCE</scope>
    <source>
        <strain evidence="1">Rsan-2018</strain>
    </source>
</reference>
<reference evidence="1" key="2">
    <citation type="submission" date="2021-09" db="EMBL/GenBank/DDBJ databases">
        <authorList>
            <person name="Jia N."/>
            <person name="Wang J."/>
            <person name="Shi W."/>
            <person name="Du L."/>
            <person name="Sun Y."/>
            <person name="Zhan W."/>
            <person name="Jiang J."/>
            <person name="Wang Q."/>
            <person name="Zhang B."/>
            <person name="Ji P."/>
            <person name="Sakyi L.B."/>
            <person name="Cui X."/>
            <person name="Yuan T."/>
            <person name="Jiang B."/>
            <person name="Yang W."/>
            <person name="Lam T.T.-Y."/>
            <person name="Chang Q."/>
            <person name="Ding S."/>
            <person name="Wang X."/>
            <person name="Zhu J."/>
            <person name="Ruan X."/>
            <person name="Zhao L."/>
            <person name="Wei J."/>
            <person name="Que T."/>
            <person name="Du C."/>
            <person name="Cheng J."/>
            <person name="Dai P."/>
            <person name="Han X."/>
            <person name="Huang E."/>
            <person name="Gao Y."/>
            <person name="Liu J."/>
            <person name="Shao H."/>
            <person name="Ye R."/>
            <person name="Li L."/>
            <person name="Wei W."/>
            <person name="Wang X."/>
            <person name="Wang C."/>
            <person name="Huo Q."/>
            <person name="Li W."/>
            <person name="Guo W."/>
            <person name="Chen H."/>
            <person name="Chen S."/>
            <person name="Zhou L."/>
            <person name="Zhou L."/>
            <person name="Ni X."/>
            <person name="Tian J."/>
            <person name="Zhou Y."/>
            <person name="Sheng Y."/>
            <person name="Liu T."/>
            <person name="Pan Y."/>
            <person name="Xia L."/>
            <person name="Li J."/>
            <person name="Zhao F."/>
            <person name="Cao W."/>
        </authorList>
    </citation>
    <scope>NUCLEOTIDE SEQUENCE</scope>
    <source>
        <strain evidence="1">Rsan-2018</strain>
        <tissue evidence="1">Larvae</tissue>
    </source>
</reference>
<evidence type="ECO:0000313" key="1">
    <source>
        <dbReference type="EMBL" id="KAH7957377.1"/>
    </source>
</evidence>
<protein>
    <recommendedName>
        <fullName evidence="3">Tick transposon</fullName>
    </recommendedName>
</protein>
<gene>
    <name evidence="1" type="ORF">HPB52_018292</name>
</gene>
<proteinExistence type="predicted"/>
<evidence type="ECO:0000313" key="2">
    <source>
        <dbReference type="Proteomes" id="UP000821837"/>
    </source>
</evidence>
<keyword evidence="2" id="KW-1185">Reference proteome</keyword>
<organism evidence="1 2">
    <name type="scientific">Rhipicephalus sanguineus</name>
    <name type="common">Brown dog tick</name>
    <name type="synonym">Ixodes sanguineus</name>
    <dbReference type="NCBI Taxonomy" id="34632"/>
    <lineage>
        <taxon>Eukaryota</taxon>
        <taxon>Metazoa</taxon>
        <taxon>Ecdysozoa</taxon>
        <taxon>Arthropoda</taxon>
        <taxon>Chelicerata</taxon>
        <taxon>Arachnida</taxon>
        <taxon>Acari</taxon>
        <taxon>Parasitiformes</taxon>
        <taxon>Ixodida</taxon>
        <taxon>Ixodoidea</taxon>
        <taxon>Ixodidae</taxon>
        <taxon>Rhipicephalinae</taxon>
        <taxon>Rhipicephalus</taxon>
        <taxon>Rhipicephalus</taxon>
    </lineage>
</organism>